<gene>
    <name evidence="2" type="ORF">PR048_025202</name>
</gene>
<feature type="compositionally biased region" description="Polar residues" evidence="1">
    <location>
        <begin position="28"/>
        <end position="38"/>
    </location>
</feature>
<protein>
    <submittedName>
        <fullName evidence="2">Uncharacterized protein</fullName>
    </submittedName>
</protein>
<comment type="caution">
    <text evidence="2">The sequence shown here is derived from an EMBL/GenBank/DDBJ whole genome shotgun (WGS) entry which is preliminary data.</text>
</comment>
<feature type="region of interest" description="Disordered" evidence="1">
    <location>
        <begin position="18"/>
        <end position="72"/>
    </location>
</feature>
<reference evidence="2 3" key="1">
    <citation type="submission" date="2023-02" db="EMBL/GenBank/DDBJ databases">
        <title>LHISI_Scaffold_Assembly.</title>
        <authorList>
            <person name="Stuart O.P."/>
            <person name="Cleave R."/>
            <person name="Magrath M.J.L."/>
            <person name="Mikheyev A.S."/>
        </authorList>
    </citation>
    <scope>NUCLEOTIDE SEQUENCE [LARGE SCALE GENOMIC DNA]</scope>
    <source>
        <strain evidence="2">Daus_M_001</strain>
        <tissue evidence="2">Leg muscle</tissue>
    </source>
</reference>
<accession>A0ABQ9GQQ0</accession>
<organism evidence="2 3">
    <name type="scientific">Dryococelus australis</name>
    <dbReference type="NCBI Taxonomy" id="614101"/>
    <lineage>
        <taxon>Eukaryota</taxon>
        <taxon>Metazoa</taxon>
        <taxon>Ecdysozoa</taxon>
        <taxon>Arthropoda</taxon>
        <taxon>Hexapoda</taxon>
        <taxon>Insecta</taxon>
        <taxon>Pterygota</taxon>
        <taxon>Neoptera</taxon>
        <taxon>Polyneoptera</taxon>
        <taxon>Phasmatodea</taxon>
        <taxon>Verophasmatodea</taxon>
        <taxon>Anareolatae</taxon>
        <taxon>Phasmatidae</taxon>
        <taxon>Eurycanthinae</taxon>
        <taxon>Dryococelus</taxon>
    </lineage>
</organism>
<sequence>MTLVSLLLQEPNWPITEHLDGKGGVAPASTNSQSQNTSKGGGAGEGRRKDQHDVTSVTSDFSPDETISCNSSTSIPSTLFSLSLCSIESCRTMPLVGGFSRGSPVCPALAFTALLLPRITSPSTALEYFDVKSRPFSYIKVGDVRLYSGNTLGKLCGSEDPERACVAYCRTRSWSTPTMTSENLFLYTLPCVNSQQQNQQDDVEILCDLKSRPPVLQQSQLGRGYPGKRLHKSPSTCRFSAFEAKRRWSDKGDTASRIKYVIDTKHKALD</sequence>
<evidence type="ECO:0000313" key="3">
    <source>
        <dbReference type="Proteomes" id="UP001159363"/>
    </source>
</evidence>
<keyword evidence="3" id="KW-1185">Reference proteome</keyword>
<evidence type="ECO:0000313" key="2">
    <source>
        <dbReference type="EMBL" id="KAJ8874354.1"/>
    </source>
</evidence>
<dbReference type="EMBL" id="JARBHB010000010">
    <property type="protein sequence ID" value="KAJ8874354.1"/>
    <property type="molecule type" value="Genomic_DNA"/>
</dbReference>
<name>A0ABQ9GQQ0_9NEOP</name>
<dbReference type="Proteomes" id="UP001159363">
    <property type="component" value="Chromosome 9"/>
</dbReference>
<proteinExistence type="predicted"/>
<feature type="compositionally biased region" description="Polar residues" evidence="1">
    <location>
        <begin position="54"/>
        <end position="72"/>
    </location>
</feature>
<evidence type="ECO:0000256" key="1">
    <source>
        <dbReference type="SAM" id="MobiDB-lite"/>
    </source>
</evidence>